<dbReference type="Proteomes" id="UP000663629">
    <property type="component" value="Chromosome 2"/>
</dbReference>
<sequence>MSDPNIAHAAWQVGQSATVLAQEIAGYHATWFSVLKPKLTKDGNMWCALHGADLQEGIAGFGPTPAKALLAFEAAMCSESGSHVIERHPMTEDAKLIERLRERAEDERKIQRNNQAVADALATQMDAFARQDGTHNNFAVRLGYQHKSCAENDAQLAADWDDAAARLTALIAENERLREALRRIEQISASQDNGTLYENDTIGWHMALDDAVDVARAALSGDEGGV</sequence>
<accession>A0ABX7JLL7</accession>
<dbReference type="EMBL" id="CP070371">
    <property type="protein sequence ID" value="QRZ14689.1"/>
    <property type="molecule type" value="Genomic_DNA"/>
</dbReference>
<evidence type="ECO:0008006" key="3">
    <source>
        <dbReference type="Google" id="ProtNLM"/>
    </source>
</evidence>
<keyword evidence="2" id="KW-1185">Reference proteome</keyword>
<dbReference type="RefSeq" id="WP_205295661.1">
    <property type="nucleotide sequence ID" value="NZ_CP070371.1"/>
</dbReference>
<reference evidence="1 2" key="1">
    <citation type="submission" date="2021-02" db="EMBL/GenBank/DDBJ databases">
        <title>Paracoccus methylovroum sp.nov., a new methanol and methylamine utilizing methylotrophic denitrifer.</title>
        <authorList>
            <person name="Timsy T."/>
            <person name="Behrendt U."/>
            <person name="Ulrich A."/>
            <person name="Spanner T."/>
            <person name="Foesel B.U."/>
            <person name="Horn M.A."/>
            <person name="Kolb S."/>
        </authorList>
    </citation>
    <scope>NUCLEOTIDE SEQUENCE [LARGE SCALE GENOMIC DNA]</scope>
    <source>
        <strain evidence="1 2">H4-D09</strain>
    </source>
</reference>
<protein>
    <recommendedName>
        <fullName evidence="3">Ead/Ea22-like family protein</fullName>
    </recommendedName>
</protein>
<gene>
    <name evidence="1" type="ORF">JWJ88_17140</name>
</gene>
<name>A0ABX7JLL7_9RHOB</name>
<evidence type="ECO:0000313" key="1">
    <source>
        <dbReference type="EMBL" id="QRZ14689.1"/>
    </source>
</evidence>
<organism evidence="1 2">
    <name type="scientific">Paracoccus methylovorus</name>
    <dbReference type="NCBI Taxonomy" id="2812658"/>
    <lineage>
        <taxon>Bacteria</taxon>
        <taxon>Pseudomonadati</taxon>
        <taxon>Pseudomonadota</taxon>
        <taxon>Alphaproteobacteria</taxon>
        <taxon>Rhodobacterales</taxon>
        <taxon>Paracoccaceae</taxon>
        <taxon>Paracoccus</taxon>
    </lineage>
</organism>
<evidence type="ECO:0000313" key="2">
    <source>
        <dbReference type="Proteomes" id="UP000663629"/>
    </source>
</evidence>
<proteinExistence type="predicted"/>